<reference evidence="2 3" key="1">
    <citation type="journal article" date="2017" name="Nature">
        <title>Atmospheric trace gases support primary production in Antarctic desert surface soil.</title>
        <authorList>
            <person name="Ji M."/>
            <person name="Greening C."/>
            <person name="Vanwonterghem I."/>
            <person name="Carere C.R."/>
            <person name="Bay S.K."/>
            <person name="Steen J.A."/>
            <person name="Montgomery K."/>
            <person name="Lines T."/>
            <person name="Beardall J."/>
            <person name="van Dorst J."/>
            <person name="Snape I."/>
            <person name="Stott M.B."/>
            <person name="Hugenholtz P."/>
            <person name="Ferrari B.C."/>
        </authorList>
    </citation>
    <scope>NUCLEOTIDE SEQUENCE [LARGE SCALE GENOMIC DNA]</scope>
    <source>
        <strain evidence="2">RRmetagenome_bin12</strain>
    </source>
</reference>
<evidence type="ECO:0000313" key="1">
    <source>
        <dbReference type="EMBL" id="MBJ7594261.1"/>
    </source>
</evidence>
<accession>A0A934N339</accession>
<protein>
    <submittedName>
        <fullName evidence="2">Uncharacterized protein</fullName>
    </submittedName>
</protein>
<accession>A0A2W6AQ59</accession>
<evidence type="ECO:0000313" key="4">
    <source>
        <dbReference type="Proteomes" id="UP000606991"/>
    </source>
</evidence>
<dbReference type="Proteomes" id="UP000606991">
    <property type="component" value="Unassembled WGS sequence"/>
</dbReference>
<evidence type="ECO:0000313" key="3">
    <source>
        <dbReference type="Proteomes" id="UP000248724"/>
    </source>
</evidence>
<dbReference type="AlphaFoldDB" id="A0A2W6AQ59"/>
<dbReference type="Proteomes" id="UP000248724">
    <property type="component" value="Unassembled WGS sequence"/>
</dbReference>
<sequence length="237" mass="25037">MYLVEAFPVPTPADAERLLADLWQLTSGRGLGLFLLGIANRVMLGVTAAHSGVEEAVASIIADQCGGAVEPGWMVPAMVDAATELAAVNLVPTDRHIAVESRTFGWQRSDPLRGTFLALINAPPSMLVGVSISLRALPDLAFVLSVGVFAVGPSAVTQVARVASTFGGTGIRLRRPILQRRAAQRMVRGVLRRPASVHRIEVVALFWHPPYGSDLDLQTNASGGSSPIGYLGPGRLS</sequence>
<gene>
    <name evidence="2" type="ORF">DLM65_09400</name>
    <name evidence="1" type="ORF">JF886_05245</name>
</gene>
<comment type="caution">
    <text evidence="2">The sequence shown here is derived from an EMBL/GenBank/DDBJ whole genome shotgun (WGS) entry which is preliminary data.</text>
</comment>
<evidence type="ECO:0000313" key="2">
    <source>
        <dbReference type="EMBL" id="PZR79931.1"/>
    </source>
</evidence>
<reference evidence="1 4" key="3">
    <citation type="submission" date="2020-10" db="EMBL/GenBank/DDBJ databases">
        <title>Ca. Dormibacterota MAGs.</title>
        <authorList>
            <person name="Montgomery K."/>
        </authorList>
    </citation>
    <scope>NUCLEOTIDE SEQUENCE [LARGE SCALE GENOMIC DNA]</scope>
    <source>
        <strain evidence="1">SC8812_S17_18</strain>
    </source>
</reference>
<reference evidence="2" key="2">
    <citation type="submission" date="2018-05" db="EMBL/GenBank/DDBJ databases">
        <authorList>
            <person name="Ferrari B."/>
        </authorList>
    </citation>
    <scope>NUCLEOTIDE SEQUENCE</scope>
    <source>
        <strain evidence="2">RRmetagenome_bin12</strain>
    </source>
</reference>
<dbReference type="EMBL" id="QHBU01000181">
    <property type="protein sequence ID" value="PZR79931.1"/>
    <property type="molecule type" value="Genomic_DNA"/>
</dbReference>
<organism evidence="2 3">
    <name type="scientific">Candidatus Aeolococcus gillhamiae</name>
    <dbReference type="NCBI Taxonomy" id="3127015"/>
    <lineage>
        <taxon>Bacteria</taxon>
        <taxon>Bacillati</taxon>
        <taxon>Candidatus Dormiibacterota</taxon>
        <taxon>Candidatus Dormibacteria</taxon>
        <taxon>Candidatus Aeolococcales</taxon>
        <taxon>Candidatus Aeolococcaceae</taxon>
        <taxon>Candidatus Aeolococcus</taxon>
    </lineage>
</organism>
<dbReference type="RefSeq" id="WP_337310300.1">
    <property type="nucleotide sequence ID" value="NZ_JAEKNS010000059.1"/>
</dbReference>
<dbReference type="EMBL" id="JAEKNS010000059">
    <property type="protein sequence ID" value="MBJ7594261.1"/>
    <property type="molecule type" value="Genomic_DNA"/>
</dbReference>
<name>A0A2W6AQ59_9BACT</name>
<proteinExistence type="predicted"/>